<dbReference type="Pfam" id="PF01807">
    <property type="entry name" value="Zn_ribbon_DnaG"/>
    <property type="match status" value="1"/>
</dbReference>
<dbReference type="GO" id="GO:0008270">
    <property type="term" value="F:zinc ion binding"/>
    <property type="evidence" value="ECO:0007669"/>
    <property type="project" value="UniProtKB-KW"/>
</dbReference>
<evidence type="ECO:0000256" key="12">
    <source>
        <dbReference type="HAMAP-Rule" id="MF_00974"/>
    </source>
</evidence>
<dbReference type="PROSITE" id="PS50880">
    <property type="entry name" value="TOPRIM"/>
    <property type="match status" value="1"/>
</dbReference>
<dbReference type="PANTHER" id="PTHR30313">
    <property type="entry name" value="DNA PRIMASE"/>
    <property type="match status" value="1"/>
</dbReference>
<comment type="function">
    <text evidence="12 13">RNA polymerase that catalyzes the synthesis of short RNA molecules used as primers for DNA polymerase during DNA replication.</text>
</comment>
<evidence type="ECO:0000256" key="4">
    <source>
        <dbReference type="ARBA" id="ARBA00022695"/>
    </source>
</evidence>
<dbReference type="Pfam" id="PF10410">
    <property type="entry name" value="DnaB_bind"/>
    <property type="match status" value="1"/>
</dbReference>
<evidence type="ECO:0000256" key="10">
    <source>
        <dbReference type="ARBA" id="ARBA00023125"/>
    </source>
</evidence>
<name>H9UJ66_SPIAZ</name>
<evidence type="ECO:0000256" key="13">
    <source>
        <dbReference type="PIRNR" id="PIRNR002811"/>
    </source>
</evidence>
<dbReference type="PANTHER" id="PTHR30313:SF2">
    <property type="entry name" value="DNA PRIMASE"/>
    <property type="match status" value="1"/>
</dbReference>
<feature type="region of interest" description="Disordered" evidence="14">
    <location>
        <begin position="420"/>
        <end position="439"/>
    </location>
</feature>
<dbReference type="RefSeq" id="WP_014455543.1">
    <property type="nucleotide sequence ID" value="NC_017098.1"/>
</dbReference>
<comment type="cofactor">
    <cofactor evidence="13">
        <name>Zn(2+)</name>
        <dbReference type="ChEBI" id="CHEBI:29105"/>
    </cofactor>
    <text evidence="13">Binds 1 zinc ion per monomer.</text>
</comment>
<dbReference type="InterPro" id="IPR036977">
    <property type="entry name" value="DNA_primase_Znf_CHC2"/>
</dbReference>
<dbReference type="Gene3D" id="1.10.860.10">
    <property type="entry name" value="DNAb Helicase, Chain A"/>
    <property type="match status" value="1"/>
</dbReference>
<dbReference type="GO" id="GO:0003899">
    <property type="term" value="F:DNA-directed RNA polymerase activity"/>
    <property type="evidence" value="ECO:0007669"/>
    <property type="project" value="UniProtKB-UniRule"/>
</dbReference>
<evidence type="ECO:0000256" key="3">
    <source>
        <dbReference type="ARBA" id="ARBA00022679"/>
    </source>
</evidence>
<evidence type="ECO:0000256" key="6">
    <source>
        <dbReference type="ARBA" id="ARBA00022723"/>
    </source>
</evidence>
<sequence>MAIPQHVIEEVTRRLDIVELVSDYVQLSRKGNRFWGLSPFKTEKTPSFSVDPDKQLYYCFSTQQGGTAITFYMQMEGLAFPQAIERLAERVGVALEHKELTAAEKRRAALFELYDRVTNSFAHIFNNSDQAAVARRYMADRGFSAEVLQQFAIGFCPADPFWLYDFLQKKGYSPELLSHSGLFTRKNPRRALFAGRIMFAIRNETGRVVAFGGRSLQDDGPKYINSPETDLYSKSRILYGFWEARQSIRSRKNFIVVEGYMDLLAMHQGGYTHAIAPLGTAFTEDHARLLSRFAEEAVLAFDSDAAGYKAALRTAQLCEKNGLIAKALLLPEGADPADLLEKGGLHGLRNSVSSPVHVLEYLYAYISSHIDSGSVDRTYRIIRELAPYLSGIRSAVQREASFTFLGEKLGIDPQAIRSDVAGNAPNSASRKPAVPDRKVRQPGISPELFLGIAAVANPDTYPFIRRNVEIDALQDEQARELFIALEDSYRRGDAAAADIVERIEDDTLKQVVLQRLAGSEYTFADDTPIKEAVQRIRERNVRMRKNYLQQELQNIKGTDIESIDQQNEIMAEIIHLDTILRDVRESADEGNAK</sequence>
<dbReference type="STRING" id="889378.Spiaf_1500"/>
<dbReference type="InterPro" id="IPR006171">
    <property type="entry name" value="TOPRIM_dom"/>
</dbReference>
<keyword evidence="3 12" id="KW-0808">Transferase</keyword>
<dbReference type="SUPFAM" id="SSF56731">
    <property type="entry name" value="DNA primase core"/>
    <property type="match status" value="1"/>
</dbReference>
<evidence type="ECO:0000256" key="1">
    <source>
        <dbReference type="ARBA" id="ARBA00022478"/>
    </source>
</evidence>
<dbReference type="Pfam" id="PF13662">
    <property type="entry name" value="Toprim_4"/>
    <property type="match status" value="1"/>
</dbReference>
<dbReference type="InterPro" id="IPR002694">
    <property type="entry name" value="Znf_CHC2"/>
</dbReference>
<evidence type="ECO:0000256" key="8">
    <source>
        <dbReference type="ARBA" id="ARBA00022833"/>
    </source>
</evidence>
<evidence type="ECO:0000256" key="7">
    <source>
        <dbReference type="ARBA" id="ARBA00022771"/>
    </source>
</evidence>
<accession>H9UJ66</accession>
<evidence type="ECO:0000256" key="2">
    <source>
        <dbReference type="ARBA" id="ARBA00022515"/>
    </source>
</evidence>
<keyword evidence="10 12" id="KW-0238">DNA-binding</keyword>
<gene>
    <name evidence="12" type="primary">dnaG</name>
    <name evidence="16" type="ordered locus">Spiaf_1500</name>
</gene>
<evidence type="ECO:0000256" key="14">
    <source>
        <dbReference type="SAM" id="MobiDB-lite"/>
    </source>
</evidence>
<dbReference type="PIRSF" id="PIRSF002811">
    <property type="entry name" value="DnaG"/>
    <property type="match status" value="1"/>
</dbReference>
<dbReference type="Proteomes" id="UP000007383">
    <property type="component" value="Chromosome"/>
</dbReference>
<dbReference type="AlphaFoldDB" id="H9UJ66"/>
<evidence type="ECO:0000259" key="15">
    <source>
        <dbReference type="PROSITE" id="PS50880"/>
    </source>
</evidence>
<dbReference type="InterPro" id="IPR016136">
    <property type="entry name" value="DNA_helicase_N/primase_C"/>
</dbReference>
<dbReference type="InterPro" id="IPR006295">
    <property type="entry name" value="DNA_primase_DnaG"/>
</dbReference>
<dbReference type="GO" id="GO:0006269">
    <property type="term" value="P:DNA replication, synthesis of primer"/>
    <property type="evidence" value="ECO:0007669"/>
    <property type="project" value="UniProtKB-UniRule"/>
</dbReference>
<dbReference type="OrthoDB" id="9803773at2"/>
<dbReference type="SMART" id="SM00400">
    <property type="entry name" value="ZnF_CHCC"/>
    <property type="match status" value="1"/>
</dbReference>
<dbReference type="HAMAP" id="MF_00974">
    <property type="entry name" value="DNA_primase_DnaG"/>
    <property type="match status" value="1"/>
</dbReference>
<dbReference type="HOGENOM" id="CLU_013501_3_3_12"/>
<reference evidence="17" key="1">
    <citation type="journal article" date="2013" name="Stand. Genomic Sci.">
        <title>Complete genome sequence of the halophilic bacterium Spirochaeta africana type strain (Z-7692(T)) from the alkaline Lake Magadi in the East African Rift.</title>
        <authorList>
            <person name="Liolos K."/>
            <person name="Abt B."/>
            <person name="Scheuner C."/>
            <person name="Teshima H."/>
            <person name="Held B."/>
            <person name="Lapidus A."/>
            <person name="Nolan M."/>
            <person name="Lucas S."/>
            <person name="Deshpande S."/>
            <person name="Cheng J.F."/>
            <person name="Tapia R."/>
            <person name="Goodwin L.A."/>
            <person name="Pitluck S."/>
            <person name="Pagani I."/>
            <person name="Ivanova N."/>
            <person name="Mavromatis K."/>
            <person name="Mikhailova N."/>
            <person name="Huntemann M."/>
            <person name="Pati A."/>
            <person name="Chen A."/>
            <person name="Palaniappan K."/>
            <person name="Land M."/>
            <person name="Rohde M."/>
            <person name="Tindall B.J."/>
            <person name="Detter J.C."/>
            <person name="Goker M."/>
            <person name="Bristow J."/>
            <person name="Eisen J.A."/>
            <person name="Markowitz V."/>
            <person name="Hugenholtz P."/>
            <person name="Woyke T."/>
            <person name="Klenk H.P."/>
            <person name="Kyrpides N.C."/>
        </authorList>
    </citation>
    <scope>NUCLEOTIDE SEQUENCE</scope>
    <source>
        <strain evidence="17">ATCC 700263 / DSM 8902 / Z-7692</strain>
    </source>
</reference>
<dbReference type="KEGG" id="sfc:Spiaf_1500"/>
<dbReference type="InterPro" id="IPR034151">
    <property type="entry name" value="TOPRIM_DnaG_bac"/>
</dbReference>
<dbReference type="eggNOG" id="COG0358">
    <property type="taxonomic scope" value="Bacteria"/>
</dbReference>
<evidence type="ECO:0000256" key="9">
    <source>
        <dbReference type="ARBA" id="ARBA00022842"/>
    </source>
</evidence>
<dbReference type="InterPro" id="IPR019475">
    <property type="entry name" value="DNA_primase_DnaB-bd"/>
</dbReference>
<dbReference type="GO" id="GO:0000428">
    <property type="term" value="C:DNA-directed RNA polymerase complex"/>
    <property type="evidence" value="ECO:0007669"/>
    <property type="project" value="UniProtKB-KW"/>
</dbReference>
<dbReference type="EMBL" id="CP003282">
    <property type="protein sequence ID" value="AFG37559.1"/>
    <property type="molecule type" value="Genomic_DNA"/>
</dbReference>
<comment type="catalytic activity">
    <reaction evidence="12">
        <text>ssDNA + n NTP = ssDNA/pppN(pN)n-1 hybrid + (n-1) diphosphate.</text>
        <dbReference type="EC" id="2.7.7.101"/>
    </reaction>
</comment>
<dbReference type="SMART" id="SM00493">
    <property type="entry name" value="TOPRIM"/>
    <property type="match status" value="1"/>
</dbReference>
<evidence type="ECO:0000256" key="5">
    <source>
        <dbReference type="ARBA" id="ARBA00022705"/>
    </source>
</evidence>
<keyword evidence="8 13" id="KW-0862">Zinc</keyword>
<keyword evidence="5 12" id="KW-0235">DNA replication</keyword>
<dbReference type="GO" id="GO:0005737">
    <property type="term" value="C:cytoplasm"/>
    <property type="evidence" value="ECO:0007669"/>
    <property type="project" value="TreeGrafter"/>
</dbReference>
<keyword evidence="7" id="KW-0863">Zinc-finger</keyword>
<dbReference type="InterPro" id="IPR037068">
    <property type="entry name" value="DNA_primase_core_N_sf"/>
</dbReference>
<dbReference type="SUPFAM" id="SSF57783">
    <property type="entry name" value="Zinc beta-ribbon"/>
    <property type="match status" value="1"/>
</dbReference>
<dbReference type="GO" id="GO:1990077">
    <property type="term" value="C:primosome complex"/>
    <property type="evidence" value="ECO:0007669"/>
    <property type="project" value="UniProtKB-KW"/>
</dbReference>
<keyword evidence="1 12" id="KW-0240">DNA-directed RNA polymerase</keyword>
<organism evidence="16 17">
    <name type="scientific">Spirochaeta africana (strain ATCC 700263 / DSM 8902 / Z-7692)</name>
    <dbReference type="NCBI Taxonomy" id="889378"/>
    <lineage>
        <taxon>Bacteria</taxon>
        <taxon>Pseudomonadati</taxon>
        <taxon>Spirochaetota</taxon>
        <taxon>Spirochaetia</taxon>
        <taxon>Spirochaetales</taxon>
        <taxon>Spirochaetaceae</taxon>
        <taxon>Spirochaeta</taxon>
    </lineage>
</organism>
<evidence type="ECO:0000313" key="16">
    <source>
        <dbReference type="EMBL" id="AFG37559.1"/>
    </source>
</evidence>
<dbReference type="InterPro" id="IPR030846">
    <property type="entry name" value="DnaG_bac"/>
</dbReference>
<keyword evidence="2 12" id="KW-0639">Primosome</keyword>
<dbReference type="NCBIfam" id="TIGR01391">
    <property type="entry name" value="dnaG"/>
    <property type="match status" value="1"/>
</dbReference>
<keyword evidence="9" id="KW-0460">Magnesium</keyword>
<dbReference type="Pfam" id="PF08275">
    <property type="entry name" value="DNAG_N"/>
    <property type="match status" value="1"/>
</dbReference>
<keyword evidence="4 12" id="KW-0548">Nucleotidyltransferase</keyword>
<feature type="domain" description="Toprim" evidence="15">
    <location>
        <begin position="252"/>
        <end position="333"/>
    </location>
</feature>
<dbReference type="CDD" id="cd03364">
    <property type="entry name" value="TOPRIM_DnaG_primases"/>
    <property type="match status" value="1"/>
</dbReference>
<dbReference type="InterPro" id="IPR050219">
    <property type="entry name" value="DnaG_primase"/>
</dbReference>
<keyword evidence="6 13" id="KW-0479">Metal-binding</keyword>
<dbReference type="Gene3D" id="3.40.1360.10">
    <property type="match status" value="1"/>
</dbReference>
<comment type="similarity">
    <text evidence="12 13">Belongs to the DnaG primase family.</text>
</comment>
<keyword evidence="11 12" id="KW-0804">Transcription</keyword>
<dbReference type="Gene3D" id="3.90.980.10">
    <property type="entry name" value="DNA primase, catalytic core, N-terminal domain"/>
    <property type="match status" value="1"/>
</dbReference>
<dbReference type="InterPro" id="IPR013264">
    <property type="entry name" value="DNAG_N"/>
</dbReference>
<dbReference type="FunFam" id="3.90.580.10:FF:000001">
    <property type="entry name" value="DNA primase"/>
    <property type="match status" value="1"/>
</dbReference>
<comment type="subunit">
    <text evidence="12">Monomer. Interacts with DnaB.</text>
</comment>
<dbReference type="Gene3D" id="3.90.580.10">
    <property type="entry name" value="Zinc finger, CHC2-type domain"/>
    <property type="match status" value="1"/>
</dbReference>
<proteinExistence type="inferred from homology"/>
<dbReference type="EC" id="2.7.7.101" evidence="12"/>
<dbReference type="GO" id="GO:0003677">
    <property type="term" value="F:DNA binding"/>
    <property type="evidence" value="ECO:0007669"/>
    <property type="project" value="UniProtKB-KW"/>
</dbReference>
<comment type="caution">
    <text evidence="12">Lacks conserved residue(s) required for the propagation of feature annotation.</text>
</comment>
<evidence type="ECO:0000313" key="17">
    <source>
        <dbReference type="Proteomes" id="UP000007383"/>
    </source>
</evidence>
<evidence type="ECO:0000256" key="11">
    <source>
        <dbReference type="ARBA" id="ARBA00023163"/>
    </source>
</evidence>
<dbReference type="PATRIC" id="fig|889378.3.peg.1490"/>
<keyword evidence="17" id="KW-1185">Reference proteome</keyword>
<protein>
    <recommendedName>
        <fullName evidence="12 13">DNA primase</fullName>
        <ecNumber evidence="12">2.7.7.101</ecNumber>
    </recommendedName>
</protein>